<dbReference type="EMBL" id="WWCX01000044">
    <property type="protein sequence ID" value="MYM96409.1"/>
    <property type="molecule type" value="Genomic_DNA"/>
</dbReference>
<dbReference type="AlphaFoldDB" id="A0A845GV39"/>
<accession>A0A845GV39</accession>
<evidence type="ECO:0000313" key="3">
    <source>
        <dbReference type="Proteomes" id="UP000447355"/>
    </source>
</evidence>
<comment type="caution">
    <text evidence="2">The sequence shown here is derived from an EMBL/GenBank/DDBJ whole genome shotgun (WGS) entry which is preliminary data.</text>
</comment>
<sequence length="204" mass="22659">MNTTMSVQLPTDTLLKLIEKLRRRGGSQDMSEAMAQAIECWLSDPARFEPGADLSGIHGYQWKSLFLPEGTVLKSWSYGENNYARVEGDQIIHNGHAVSPNQFAQSFARSTRNAWQDLSIRRPGDKTFKMASRLRNELIAASKIPAATNTPVLAAAQSLPATPAPSAAPALQPPSAPPRNADREPGWDLPERRRFRYRLEDVAY</sequence>
<gene>
    <name evidence="2" type="ORF">GTP90_21320</name>
</gene>
<proteinExistence type="predicted"/>
<feature type="compositionally biased region" description="Low complexity" evidence="1">
    <location>
        <begin position="160"/>
        <end position="170"/>
    </location>
</feature>
<organism evidence="2 3">
    <name type="scientific">Duganella vulcania</name>
    <dbReference type="NCBI Taxonomy" id="2692166"/>
    <lineage>
        <taxon>Bacteria</taxon>
        <taxon>Pseudomonadati</taxon>
        <taxon>Pseudomonadota</taxon>
        <taxon>Betaproteobacteria</taxon>
        <taxon>Burkholderiales</taxon>
        <taxon>Oxalobacteraceae</taxon>
        <taxon>Telluria group</taxon>
        <taxon>Duganella</taxon>
    </lineage>
</organism>
<name>A0A845GV39_9BURK</name>
<dbReference type="Proteomes" id="UP000447355">
    <property type="component" value="Unassembled WGS sequence"/>
</dbReference>
<evidence type="ECO:0000256" key="1">
    <source>
        <dbReference type="SAM" id="MobiDB-lite"/>
    </source>
</evidence>
<feature type="compositionally biased region" description="Basic and acidic residues" evidence="1">
    <location>
        <begin position="180"/>
        <end position="190"/>
    </location>
</feature>
<reference evidence="2" key="1">
    <citation type="submission" date="2019-12" db="EMBL/GenBank/DDBJ databases">
        <title>Novel species isolated from a subtropical stream in China.</title>
        <authorList>
            <person name="Lu H."/>
        </authorList>
    </citation>
    <scope>NUCLEOTIDE SEQUENCE [LARGE SCALE GENOMIC DNA]</scope>
    <source>
        <strain evidence="2">FT81W</strain>
    </source>
</reference>
<evidence type="ECO:0000313" key="2">
    <source>
        <dbReference type="EMBL" id="MYM96409.1"/>
    </source>
</evidence>
<protein>
    <submittedName>
        <fullName evidence="2">Uncharacterized protein</fullName>
    </submittedName>
</protein>
<feature type="region of interest" description="Disordered" evidence="1">
    <location>
        <begin position="160"/>
        <end position="190"/>
    </location>
</feature>